<name>A0A8T1W093_9STRA</name>
<sequence>MAVSAMGSAVDRALQVNTVLRKANLDQGKTMTTSEMAMAAGARVAFLRELLLKLDPDFVDERIDEVSKLSCAATKNGAYI</sequence>
<comment type="caution">
    <text evidence="1">The sequence shown here is derived from an EMBL/GenBank/DDBJ whole genome shotgun (WGS) entry which is preliminary data.</text>
</comment>
<evidence type="ECO:0000313" key="1">
    <source>
        <dbReference type="EMBL" id="KAG7386791.1"/>
    </source>
</evidence>
<evidence type="ECO:0000313" key="2">
    <source>
        <dbReference type="Proteomes" id="UP000693981"/>
    </source>
</evidence>
<dbReference type="EMBL" id="JAGDFL010000501">
    <property type="protein sequence ID" value="KAG7386791.1"/>
    <property type="molecule type" value="Genomic_DNA"/>
</dbReference>
<proteinExistence type="predicted"/>
<dbReference type="Proteomes" id="UP000693981">
    <property type="component" value="Unassembled WGS sequence"/>
</dbReference>
<reference evidence="1" key="1">
    <citation type="submission" date="2021-02" db="EMBL/GenBank/DDBJ databases">
        <authorList>
            <person name="Palmer J.M."/>
        </authorList>
    </citation>
    <scope>NUCLEOTIDE SEQUENCE</scope>
    <source>
        <strain evidence="1">SCRP23</strain>
    </source>
</reference>
<protein>
    <submittedName>
        <fullName evidence="1">Uncharacterized protein</fullName>
    </submittedName>
</protein>
<dbReference type="AlphaFoldDB" id="A0A8T1W093"/>
<organism evidence="1 2">
    <name type="scientific">Phytophthora boehmeriae</name>
    <dbReference type="NCBI Taxonomy" id="109152"/>
    <lineage>
        <taxon>Eukaryota</taxon>
        <taxon>Sar</taxon>
        <taxon>Stramenopiles</taxon>
        <taxon>Oomycota</taxon>
        <taxon>Peronosporomycetes</taxon>
        <taxon>Peronosporales</taxon>
        <taxon>Peronosporaceae</taxon>
        <taxon>Phytophthora</taxon>
    </lineage>
</organism>
<gene>
    <name evidence="1" type="ORF">PHYBOEH_008597</name>
</gene>
<keyword evidence="2" id="KW-1185">Reference proteome</keyword>
<accession>A0A8T1W093</accession>